<dbReference type="EMBL" id="BGZK01002885">
    <property type="protein sequence ID" value="GBP97172.1"/>
    <property type="molecule type" value="Genomic_DNA"/>
</dbReference>
<evidence type="ECO:0000256" key="1">
    <source>
        <dbReference type="SAM" id="MobiDB-lite"/>
    </source>
</evidence>
<sequence>MSECMSSLQQADAFAQRVPEYSLKNRKTISTHPLATKIEPGALHVLARARVRRSTRNLVPAPPPPPPPPRDSPPATPRRTELPPRRSLDEAAR</sequence>
<comment type="caution">
    <text evidence="2">The sequence shown here is derived from an EMBL/GenBank/DDBJ whole genome shotgun (WGS) entry which is preliminary data.</text>
</comment>
<evidence type="ECO:0000313" key="3">
    <source>
        <dbReference type="Proteomes" id="UP000299102"/>
    </source>
</evidence>
<reference evidence="2 3" key="1">
    <citation type="journal article" date="2019" name="Commun. Biol.">
        <title>The bagworm genome reveals a unique fibroin gene that provides high tensile strength.</title>
        <authorList>
            <person name="Kono N."/>
            <person name="Nakamura H."/>
            <person name="Ohtoshi R."/>
            <person name="Tomita M."/>
            <person name="Numata K."/>
            <person name="Arakawa K."/>
        </authorList>
    </citation>
    <scope>NUCLEOTIDE SEQUENCE [LARGE SCALE GENOMIC DNA]</scope>
</reference>
<feature type="compositionally biased region" description="Pro residues" evidence="1">
    <location>
        <begin position="60"/>
        <end position="76"/>
    </location>
</feature>
<keyword evidence="3" id="KW-1185">Reference proteome</keyword>
<feature type="region of interest" description="Disordered" evidence="1">
    <location>
        <begin position="51"/>
        <end position="93"/>
    </location>
</feature>
<gene>
    <name evidence="2" type="ORF">EVAR_99819_1</name>
</gene>
<accession>A0A4C2ABG7</accession>
<name>A0A4C2ABG7_EUMVA</name>
<dbReference type="AlphaFoldDB" id="A0A4C2ABG7"/>
<proteinExistence type="predicted"/>
<protein>
    <submittedName>
        <fullName evidence="2">Uncharacterized protein</fullName>
    </submittedName>
</protein>
<organism evidence="2 3">
    <name type="scientific">Eumeta variegata</name>
    <name type="common">Bagworm moth</name>
    <name type="synonym">Eumeta japonica</name>
    <dbReference type="NCBI Taxonomy" id="151549"/>
    <lineage>
        <taxon>Eukaryota</taxon>
        <taxon>Metazoa</taxon>
        <taxon>Ecdysozoa</taxon>
        <taxon>Arthropoda</taxon>
        <taxon>Hexapoda</taxon>
        <taxon>Insecta</taxon>
        <taxon>Pterygota</taxon>
        <taxon>Neoptera</taxon>
        <taxon>Endopterygota</taxon>
        <taxon>Lepidoptera</taxon>
        <taxon>Glossata</taxon>
        <taxon>Ditrysia</taxon>
        <taxon>Tineoidea</taxon>
        <taxon>Psychidae</taxon>
        <taxon>Oiketicinae</taxon>
        <taxon>Eumeta</taxon>
    </lineage>
</organism>
<feature type="compositionally biased region" description="Basic and acidic residues" evidence="1">
    <location>
        <begin position="78"/>
        <end position="93"/>
    </location>
</feature>
<dbReference type="Proteomes" id="UP000299102">
    <property type="component" value="Unassembled WGS sequence"/>
</dbReference>
<evidence type="ECO:0000313" key="2">
    <source>
        <dbReference type="EMBL" id="GBP97172.1"/>
    </source>
</evidence>